<dbReference type="CDD" id="cd07814">
    <property type="entry name" value="SRPBCC_CalC_Aha1-like"/>
    <property type="match status" value="1"/>
</dbReference>
<dbReference type="EMBL" id="CP001359">
    <property type="protein sequence ID" value="ACL65000.1"/>
    <property type="molecule type" value="Genomic_DNA"/>
</dbReference>
<organism evidence="3 4">
    <name type="scientific">Anaeromyxobacter dehalogenans (strain ATCC BAA-258 / DSM 21875 / 2CP-1)</name>
    <dbReference type="NCBI Taxonomy" id="455488"/>
    <lineage>
        <taxon>Bacteria</taxon>
        <taxon>Pseudomonadati</taxon>
        <taxon>Myxococcota</taxon>
        <taxon>Myxococcia</taxon>
        <taxon>Myxococcales</taxon>
        <taxon>Cystobacterineae</taxon>
        <taxon>Anaeromyxobacteraceae</taxon>
        <taxon>Anaeromyxobacter</taxon>
    </lineage>
</organism>
<dbReference type="AlphaFoldDB" id="B8J5Q3"/>
<dbReference type="Proteomes" id="UP000007089">
    <property type="component" value="Chromosome"/>
</dbReference>
<dbReference type="Gene3D" id="3.30.530.20">
    <property type="match status" value="1"/>
</dbReference>
<dbReference type="InterPro" id="IPR023393">
    <property type="entry name" value="START-like_dom_sf"/>
</dbReference>
<dbReference type="KEGG" id="acp:A2cp1_1657"/>
<feature type="domain" description="Activator of Hsp90 ATPase homologue 1/2-like C-terminal" evidence="2">
    <location>
        <begin position="11"/>
        <end position="135"/>
    </location>
</feature>
<dbReference type="InterPro" id="IPR013538">
    <property type="entry name" value="ASHA1/2-like_C"/>
</dbReference>
<keyword evidence="4" id="KW-1185">Reference proteome</keyword>
<name>B8J5Q3_ANAD2</name>
<comment type="similarity">
    <text evidence="1">Belongs to the AHA1 family.</text>
</comment>
<dbReference type="HOGENOM" id="CLU_137245_0_0_7"/>
<evidence type="ECO:0000313" key="3">
    <source>
        <dbReference type="EMBL" id="ACL65000.1"/>
    </source>
</evidence>
<reference evidence="3" key="1">
    <citation type="submission" date="2009-01" db="EMBL/GenBank/DDBJ databases">
        <title>Complete sequence of Anaeromyxobacter dehalogenans 2CP-1.</title>
        <authorList>
            <consortium name="US DOE Joint Genome Institute"/>
            <person name="Lucas S."/>
            <person name="Copeland A."/>
            <person name="Lapidus A."/>
            <person name="Glavina del Rio T."/>
            <person name="Dalin E."/>
            <person name="Tice H."/>
            <person name="Bruce D."/>
            <person name="Goodwin L."/>
            <person name="Pitluck S."/>
            <person name="Saunders E."/>
            <person name="Brettin T."/>
            <person name="Detter J.C."/>
            <person name="Han C."/>
            <person name="Larimer F."/>
            <person name="Land M."/>
            <person name="Hauser L."/>
            <person name="Kyrpides N."/>
            <person name="Ovchinnikova G."/>
            <person name="Beliaev A.S."/>
            <person name="Richardson P."/>
        </authorList>
    </citation>
    <scope>NUCLEOTIDE SEQUENCE</scope>
    <source>
        <strain evidence="3">2CP-1</strain>
    </source>
</reference>
<sequence length="152" mass="17170">MPDIIHRIAIRAPAAKVYEALATVEGVGGWWTRDAKGRSAPGGTLQFMFHRPDGTELGAMEFEVLELKPEREVRWRCTGGPPEWIGTEVAFRLSREDEQTVIAFGHRGWREVSEFTAHCSMKWATFLLSLRAFVETGKGRPAPDDLKIDTWN</sequence>
<gene>
    <name evidence="3" type="ordered locus">A2cp1_1657</name>
</gene>
<proteinExistence type="inferred from homology"/>
<evidence type="ECO:0000256" key="1">
    <source>
        <dbReference type="ARBA" id="ARBA00006817"/>
    </source>
</evidence>
<evidence type="ECO:0000313" key="4">
    <source>
        <dbReference type="Proteomes" id="UP000007089"/>
    </source>
</evidence>
<evidence type="ECO:0000259" key="2">
    <source>
        <dbReference type="Pfam" id="PF08327"/>
    </source>
</evidence>
<dbReference type="Pfam" id="PF08327">
    <property type="entry name" value="AHSA1"/>
    <property type="match status" value="1"/>
</dbReference>
<protein>
    <submittedName>
        <fullName evidence="3">Activator of Hsp90 ATPase 1 family protein</fullName>
    </submittedName>
</protein>
<accession>B8J5Q3</accession>
<dbReference type="SUPFAM" id="SSF55961">
    <property type="entry name" value="Bet v1-like"/>
    <property type="match status" value="1"/>
</dbReference>
<dbReference type="RefSeq" id="WP_012632928.1">
    <property type="nucleotide sequence ID" value="NC_011891.1"/>
</dbReference>